<proteinExistence type="inferred from homology"/>
<comment type="similarity">
    <text evidence="7">In the C-terminal section; belongs to the NRP synthetase family.</text>
</comment>
<keyword evidence="2" id="KW-0596">Phosphopantetheine</keyword>
<evidence type="ECO:0000256" key="3">
    <source>
        <dbReference type="ARBA" id="ARBA00022553"/>
    </source>
</evidence>
<dbReference type="InterPro" id="IPR020806">
    <property type="entry name" value="PKS_PP-bd"/>
</dbReference>
<dbReference type="SUPFAM" id="SSF55048">
    <property type="entry name" value="Probable ACP-binding domain of malonyl-CoA ACP transacylase"/>
    <property type="match status" value="1"/>
</dbReference>
<dbReference type="Gene3D" id="3.30.300.30">
    <property type="match status" value="2"/>
</dbReference>
<dbReference type="CDD" id="cd19531">
    <property type="entry name" value="LCL_NRPS-like"/>
    <property type="match status" value="1"/>
</dbReference>
<sequence length="3423" mass="366953">MERVRGTAVCQGPEPERDASDPRDAVAALLRAAETAAGAGVVTVAADGSTSRLSYPELLLRARRLLGGLRERGVGRGDVVVLCGLPLADFFPAFWACVLGGIRPVTIAEPPLAGSPARERLRHAVALLDDPLVLTEVHELADAAPAHEYAEPDGSDVALLMLSSGSTGAPKAARLTHEGLADFAASSRRILDVGPDDTMVNWLPVDHSGAFLLYHLLAVFTGCTNVHAPTERVLADPLRWLDLMHEHRARHGWAPTFAYRLVADALKGESPDRTWDLGCLKSLVCGGEQITLPVMRDFLDATSGYGVREGHIVPAWGMAETVTGVTYGRLDRPGTVQRLLKSSLGGDLLRADDSTPDEETVTFVAAGAPAHGVTLRIVDDHGDLAPDGRVGRLQVRSPARLTPGYVDNPEADAAAFPAGRDWLDTGDLAFLDAGQVIVTGRRKDLIILNGHNVHAHEVEEAAGAVPGIRPGEVAACGIPHPVRGTEELAVFFVSRGGEEDVRIGREVRAALYTRLRLTAAHVVPVPARDFPRTPAGKVRRAELRERLIAGEATVPRVDTGAVARVVREELAALLDRPADAHTPFYELGLTSVLVVRLRARLEERLGVEIPQTAFFEHPTAAALAAHLGAAPGTDVRPETPRESAAADDRRVAVIGMALRFPGADTVDGFWANLRDGVDSVRVFGEAGPERVPVAGVLDGVEEFDAEFFGMSPKETRLTHPAHRLFLECCHRALEDGGHAAAEPGTRIGVFAGSGMNLYDHQQVTEAASAVDPATGMQSAIGTRPDFLATRVAYRLGLTGPAIGVQTACSTSLVAVHLAVQALLNGETELALAGAAAVHLPQQSGYRTHPGSILSPSGRCRAFDADADGTVGGNGVAAVLLKRLDRALADGDTVHAVILGSAVNNDGAGKVGFTAPGVTGQVEVVRQALSRADVAAETISYVEAHGTGTRLGDPVEFAALGRALGEGTRRTGFCAVGSVKPNIGHLDSCAGMAGLIKTVLMLRHRTLVPTLNLTRPNPELRLDNGPLSLATELRAWSVPEGAPRRAGVSALGVGGTNAHVVLEEAPARAPGPARELPVLVPVSATDEKALAEFTDSVADHLRRRPELAATEVAATLALGRPHRAFRAAAVGRTAAELARSLTERAPERGASGSVGGPVGFTFAFAGQGSARRGMASGLYATHPVARRVLDQCPDDLLSLLLEEKPTDQVWPTDTAQAALFAHQVALAEVWRAAGVEPALLFGHSVGEYAALCVAGALDVADGLRLTALRGRLMHTLSPVGGMLAVRAERAEAERVALAAGAELAAVNGPRSQVISGSPQALEAVARLLDAEGLRWRALSVDRAFHSAAVDEALREFRSEAERVTYRPLRTALVTTADGAWRPEGRTVGVDYLLRQARRPVRFDLAMATAVERGHLDFVEIGAGDTLTGLGLHCVPNSRWLSGQGGGAGAVEQAGGVLAGLGAAYERGAELDWRAVTADSGRIPLPGHPLRASRVVAEPVVAAAAEASGEVLNGVRELAAEALGTPVADVTPDRSFFELGADSLALMGMTTQLEKRYGVRVPVRELFDSADTPRKLAERIGGGEASAPQPEPQPEPQPVPEEPPSDLRDLFGEQLELARKLADQVTGVINRQLDILAAPRAPEPQPVKAVTGQTVTEQTPFTPTTGPDFSLYFFGDYPEDTAHDKYGLIMDAAEFADRQGFHGLWFPERHFNSFGALFPNPSVLAAALAARTSRIRLNAGSVVLPLHHPVRVAEEWSVVDNISGGRAGLCVASGWHAADFALAPENYGRHREVMYERLQTVRELWSGRAVPVIAGDGAQVDVRLHPRPIQAELPLYAAVVGNPDSYRRAAAEGLGVVTNLMTQTVERLAENIALYRRTRHEHGLDPAAGRVVVLVHTYLDEDGERARAEAYRPFVSYLRSSLALFDQVTNSLGFDVDLANTPEEDVEFLLGRAYERYCDSRALIGDERTAAEAVGRLVAAGADEIACFVDFGVPREKVLAGLPVLDRVRRHTYASEAAAPARRRRTPLSPAQRRIWFLERLHPGTTMYCEPKAIRLDGPLDLPALREALHRVADRHPALRTVFGEADGVPYQEIRPDVRLDCPVDDHSGASEEEALRAVLATHAHGMDLAEGPLVTARLLRLSPERHLLFLLAHHIVFDSSSTAVLARDLAAHYRGEEPPPLSEPPTPESPDPAELAASLDFWRRELADAPELTLPTDRPRPSVRTGAGASLTHSLDARLVDGLRTFAAGHRATLFMALTGAIGAVLGRYAGQREVVLGTAVAARPPGAEDQVGLFLDTVPLRVDLGGEPDFPTLLRRVRDGSTTAYEHRRVPFDELVGALNPHRDPGRNPLFQVMVEYENEGGVDFDPPRLTATLLDVPSERAPFDLSVYLTHHADGLRFMVEYDTALFDEPTVRRLVDHVERVLRRALDTPTAPLTDLTDPDRTLLARLGHLDEPAPATGDTLHGLVEGRAPAAVALVTDEQRVTYGELAASANRLAHLLRGRGAGRGKRVAVLLPRGPELITALLAVLKSGAAYLPLDPSAPTPRLAALLADADPVLLLTSGDLRARHPGLGTGTHLVEDTDPALPTDPPDVEVRPEDPAYCIYTSGSTGRPKGVVVPHRGPANLVRAHLAAHPPLRTLQWTSPSFDVSVQEIFTTLASGAELVLIDDESRYDPAAVAESARRHEVQRMFMPCTPLRYLMETGPRLPALRELFSAGEALQLTDAFRRFLAGHPECALYNQYGPTETSVIVTSHRVDPRGETLPPIGRPVPGARILLRDPAGRAVPAGAVGEIHVGGVPVAAGYLNRPGETAAAFVDGGTLYRTGDLARWRTDGALQYCGRVDDQVKIRGHRVEPAEVQAALAALPGVRDAAVVPRRDRHGESELVAYVVGADPAPLRAALAAEVPEHLVPGRWVAVERLPVNAAGKLDRARLPEPTGAATAEAEPGTPLEKALHELWCEELGVARVPVTRPFFELGGHSLGAIRLLHRMAAELAVEVTMADFFRAPTIRGVASRAAAGRVTATVPLTSTLRRLWRRHHERTDPSVYNVAHRIDLHGELDVERLRGALTELVRRHDALRARCTERVLEVLAEVPVEVPVAEVADADRWCEEHARVPFALDRAPLFRFRLARLAEGRWILLTVFHHAVCDGWSLGVLREELGALYAGAELPPVADQFTDFARDEQELSPARGAELERYWRTELTGVPLRLPLPCDHPRPAALSGRGALHTWTVGGETPDRIAATAARLGVTPYAVLASAFALWAGRLCGNTQDVVLAASSANRTRRERAGTVGLLGDAVLIRARRTENFEDLVTQLAESLFTALDHQELPLTEVVELVEPGPELFPTVLFTVVTTPPPVLELPPLRTRVTGLPMPGVARNELYVVLVPGKEGIEVTFEYSTDLFTAATVEGWARSFTALLEELA</sequence>
<dbReference type="CDD" id="cd05930">
    <property type="entry name" value="A_NRPS"/>
    <property type="match status" value="1"/>
</dbReference>
<dbReference type="InterPro" id="IPR036736">
    <property type="entry name" value="ACP-like_sf"/>
</dbReference>
<organism evidence="11 12">
    <name type="scientific">Streptomyces cinnabarinus</name>
    <dbReference type="NCBI Taxonomy" id="67287"/>
    <lineage>
        <taxon>Bacteria</taxon>
        <taxon>Bacillati</taxon>
        <taxon>Actinomycetota</taxon>
        <taxon>Actinomycetes</taxon>
        <taxon>Kitasatosporales</taxon>
        <taxon>Streptomycetaceae</taxon>
        <taxon>Streptomyces</taxon>
    </lineage>
</organism>
<evidence type="ECO:0000256" key="6">
    <source>
        <dbReference type="ARBA" id="ARBA00023315"/>
    </source>
</evidence>
<dbReference type="SUPFAM" id="SSF53901">
    <property type="entry name" value="Thiolase-like"/>
    <property type="match status" value="1"/>
</dbReference>
<dbReference type="PANTHER" id="PTHR45527">
    <property type="entry name" value="NONRIBOSOMAL PEPTIDE SYNTHETASE"/>
    <property type="match status" value="1"/>
</dbReference>
<dbReference type="InterPro" id="IPR018201">
    <property type="entry name" value="Ketoacyl_synth_AS"/>
</dbReference>
<dbReference type="PROSITE" id="PS00606">
    <property type="entry name" value="KS3_1"/>
    <property type="match status" value="1"/>
</dbReference>
<dbReference type="Pfam" id="PF00109">
    <property type="entry name" value="ketoacyl-synt"/>
    <property type="match status" value="1"/>
</dbReference>
<dbReference type="InterPro" id="IPR006162">
    <property type="entry name" value="Ppantetheine_attach_site"/>
</dbReference>
<dbReference type="Pfam" id="PF00698">
    <property type="entry name" value="Acyl_transf_1"/>
    <property type="match status" value="1"/>
</dbReference>
<dbReference type="Gene3D" id="1.10.1200.10">
    <property type="entry name" value="ACP-like"/>
    <property type="match status" value="3"/>
</dbReference>
<dbReference type="Gene3D" id="3.40.50.980">
    <property type="match status" value="2"/>
</dbReference>
<dbReference type="NCBIfam" id="TIGR04020">
    <property type="entry name" value="seco_metab_LLM"/>
    <property type="match status" value="1"/>
</dbReference>
<dbReference type="Proteomes" id="UP001164439">
    <property type="component" value="Chromosome"/>
</dbReference>
<dbReference type="SMART" id="SM01294">
    <property type="entry name" value="PKS_PP_betabranch"/>
    <property type="match status" value="1"/>
</dbReference>
<dbReference type="CDD" id="cd00833">
    <property type="entry name" value="PKS"/>
    <property type="match status" value="1"/>
</dbReference>
<dbReference type="InterPro" id="IPR020845">
    <property type="entry name" value="AMP-binding_CS"/>
</dbReference>
<dbReference type="InterPro" id="IPR032821">
    <property type="entry name" value="PKS_assoc"/>
</dbReference>
<dbReference type="PROSITE" id="PS00455">
    <property type="entry name" value="AMP_BINDING"/>
    <property type="match status" value="1"/>
</dbReference>
<evidence type="ECO:0000256" key="8">
    <source>
        <dbReference type="SAM" id="MobiDB-lite"/>
    </source>
</evidence>
<feature type="region of interest" description="Disordered" evidence="8">
    <location>
        <begin position="1579"/>
        <end position="1605"/>
    </location>
</feature>
<dbReference type="InterPro" id="IPR016036">
    <property type="entry name" value="Malonyl_transacylase_ACP-bd"/>
</dbReference>
<dbReference type="PROSITE" id="PS00012">
    <property type="entry name" value="PHOSPHOPANTETHEINE"/>
    <property type="match status" value="2"/>
</dbReference>
<dbReference type="InterPro" id="IPR010071">
    <property type="entry name" value="AA_adenyl_dom"/>
</dbReference>
<reference evidence="11" key="1">
    <citation type="submission" date="2022-12" db="EMBL/GenBank/DDBJ databases">
        <authorList>
            <person name="Ruckert C."/>
            <person name="Busche T."/>
            <person name="Kalinowski J."/>
            <person name="Wittmann C."/>
        </authorList>
    </citation>
    <scope>NUCLEOTIDE SEQUENCE</scope>
    <source>
        <strain evidence="11">DSM 40467</strain>
    </source>
</reference>
<keyword evidence="5" id="KW-0045">Antibiotic biosynthesis</keyword>
<comment type="cofactor">
    <cofactor evidence="1">
        <name>pantetheine 4'-phosphate</name>
        <dbReference type="ChEBI" id="CHEBI:47942"/>
    </cofactor>
</comment>
<dbReference type="Pfam" id="PF00501">
    <property type="entry name" value="AMP-binding"/>
    <property type="match status" value="2"/>
</dbReference>
<dbReference type="SUPFAM" id="SSF51679">
    <property type="entry name" value="Bacterial luciferase-like"/>
    <property type="match status" value="1"/>
</dbReference>
<feature type="compositionally biased region" description="Pro residues" evidence="8">
    <location>
        <begin position="1587"/>
        <end position="1600"/>
    </location>
</feature>
<feature type="domain" description="Carrier" evidence="9">
    <location>
        <begin position="556"/>
        <end position="631"/>
    </location>
</feature>
<dbReference type="InterPro" id="IPR025110">
    <property type="entry name" value="AMP-bd_C"/>
</dbReference>
<dbReference type="InterPro" id="IPR016035">
    <property type="entry name" value="Acyl_Trfase/lysoPLipase"/>
</dbReference>
<feature type="region of interest" description="Disordered" evidence="8">
    <location>
        <begin position="2573"/>
        <end position="2597"/>
    </location>
</feature>
<dbReference type="InterPro" id="IPR020841">
    <property type="entry name" value="PKS_Beta-ketoAc_synthase_dom"/>
</dbReference>
<dbReference type="Pfam" id="PF02801">
    <property type="entry name" value="Ketoacyl-synt_C"/>
    <property type="match status" value="1"/>
</dbReference>
<keyword evidence="12" id="KW-1185">Reference proteome</keyword>
<name>A0ABY7KAJ4_9ACTN</name>
<dbReference type="Gene3D" id="3.40.47.10">
    <property type="match status" value="1"/>
</dbReference>
<dbReference type="InterPro" id="IPR001242">
    <property type="entry name" value="Condensation_dom"/>
</dbReference>
<evidence type="ECO:0000259" key="9">
    <source>
        <dbReference type="PROSITE" id="PS50075"/>
    </source>
</evidence>
<dbReference type="SMART" id="SM00825">
    <property type="entry name" value="PKS_KS"/>
    <property type="match status" value="1"/>
</dbReference>
<feature type="domain" description="Ketosynthase family 3 (KS3)" evidence="10">
    <location>
        <begin position="648"/>
        <end position="1063"/>
    </location>
</feature>
<dbReference type="SMART" id="SM00827">
    <property type="entry name" value="PKS_AT"/>
    <property type="match status" value="1"/>
</dbReference>
<evidence type="ECO:0000313" key="12">
    <source>
        <dbReference type="Proteomes" id="UP001164439"/>
    </source>
</evidence>
<dbReference type="Gene3D" id="3.30.559.30">
    <property type="entry name" value="Nonribosomal peptide synthetase, condensation domain"/>
    <property type="match status" value="2"/>
</dbReference>
<evidence type="ECO:0000256" key="1">
    <source>
        <dbReference type="ARBA" id="ARBA00001957"/>
    </source>
</evidence>
<dbReference type="EMBL" id="CP114413">
    <property type="protein sequence ID" value="WAZ21541.1"/>
    <property type="molecule type" value="Genomic_DNA"/>
</dbReference>
<dbReference type="Gene3D" id="3.40.50.12780">
    <property type="entry name" value="N-terminal domain of ligase-like"/>
    <property type="match status" value="1"/>
</dbReference>
<keyword evidence="4" id="KW-0808">Transferase</keyword>
<dbReference type="SMART" id="SM00823">
    <property type="entry name" value="PKS_PP"/>
    <property type="match status" value="3"/>
</dbReference>
<dbReference type="SUPFAM" id="SSF56801">
    <property type="entry name" value="Acetyl-CoA synthetase-like"/>
    <property type="match status" value="2"/>
</dbReference>
<feature type="region of interest" description="Disordered" evidence="8">
    <location>
        <begin position="1"/>
        <end position="22"/>
    </location>
</feature>
<dbReference type="SUPFAM" id="SSF52151">
    <property type="entry name" value="FabD/lysophospholipase-like"/>
    <property type="match status" value="1"/>
</dbReference>
<dbReference type="Gene3D" id="3.30.559.10">
    <property type="entry name" value="Chloramphenicol acetyltransferase-like domain"/>
    <property type="match status" value="2"/>
</dbReference>
<dbReference type="InterPro" id="IPR014031">
    <property type="entry name" value="Ketoacyl_synth_C"/>
</dbReference>
<dbReference type="InterPro" id="IPR014030">
    <property type="entry name" value="Ketoacyl_synth_N"/>
</dbReference>
<feature type="domain" description="Carrier" evidence="9">
    <location>
        <begin position="2945"/>
        <end position="3020"/>
    </location>
</feature>
<dbReference type="InterPro" id="IPR011251">
    <property type="entry name" value="Luciferase-like_dom"/>
</dbReference>
<dbReference type="SUPFAM" id="SSF52777">
    <property type="entry name" value="CoA-dependent acyltransferases"/>
    <property type="match status" value="4"/>
</dbReference>
<dbReference type="InterPro" id="IPR042099">
    <property type="entry name" value="ANL_N_sf"/>
</dbReference>
<dbReference type="Gene3D" id="2.30.38.10">
    <property type="entry name" value="Luciferase, Domain 3"/>
    <property type="match status" value="1"/>
</dbReference>
<dbReference type="NCBIfam" id="TIGR01733">
    <property type="entry name" value="AA-adenyl-dom"/>
    <property type="match status" value="1"/>
</dbReference>
<dbReference type="SUPFAM" id="SSF47336">
    <property type="entry name" value="ACP-like"/>
    <property type="match status" value="3"/>
</dbReference>
<accession>A0ABY7KAJ4</accession>
<dbReference type="InterPro" id="IPR016039">
    <property type="entry name" value="Thiolase-like"/>
</dbReference>
<keyword evidence="3" id="KW-0597">Phosphoprotein</keyword>
<dbReference type="Pfam" id="PF00296">
    <property type="entry name" value="Bac_luciferase"/>
    <property type="match status" value="1"/>
</dbReference>
<dbReference type="InterPro" id="IPR009081">
    <property type="entry name" value="PP-bd_ACP"/>
</dbReference>
<protein>
    <submittedName>
        <fullName evidence="11">Amino acid adenylation domain-containing protein</fullName>
    </submittedName>
</protein>
<dbReference type="Pfam" id="PF00550">
    <property type="entry name" value="PP-binding"/>
    <property type="match status" value="3"/>
</dbReference>
<evidence type="ECO:0000256" key="5">
    <source>
        <dbReference type="ARBA" id="ARBA00023194"/>
    </source>
</evidence>
<dbReference type="InterPro" id="IPR014043">
    <property type="entry name" value="Acyl_transferase_dom"/>
</dbReference>
<dbReference type="Gene3D" id="3.20.20.30">
    <property type="entry name" value="Luciferase-like domain"/>
    <property type="match status" value="1"/>
</dbReference>
<dbReference type="PROSITE" id="PS50075">
    <property type="entry name" value="CARRIER"/>
    <property type="match status" value="3"/>
</dbReference>
<dbReference type="RefSeq" id="WP_269659185.1">
    <property type="nucleotide sequence ID" value="NZ_CP114413.1"/>
</dbReference>
<evidence type="ECO:0000313" key="11">
    <source>
        <dbReference type="EMBL" id="WAZ21541.1"/>
    </source>
</evidence>
<dbReference type="InterPro" id="IPR045851">
    <property type="entry name" value="AMP-bd_C_sf"/>
</dbReference>
<dbReference type="PROSITE" id="PS52004">
    <property type="entry name" value="KS3_2"/>
    <property type="match status" value="1"/>
</dbReference>
<dbReference type="Pfam" id="PF00668">
    <property type="entry name" value="Condensation"/>
    <property type="match status" value="2"/>
</dbReference>
<keyword evidence="6" id="KW-0012">Acyltransferase</keyword>
<evidence type="ECO:0000259" key="10">
    <source>
        <dbReference type="PROSITE" id="PS52004"/>
    </source>
</evidence>
<dbReference type="InterPro" id="IPR024011">
    <property type="entry name" value="Biosynth_lucif-like_mOase_dom"/>
</dbReference>
<evidence type="ECO:0000256" key="4">
    <source>
        <dbReference type="ARBA" id="ARBA00022679"/>
    </source>
</evidence>
<dbReference type="PANTHER" id="PTHR45527:SF1">
    <property type="entry name" value="FATTY ACID SYNTHASE"/>
    <property type="match status" value="1"/>
</dbReference>
<dbReference type="Pfam" id="PF13193">
    <property type="entry name" value="AMP-binding_C"/>
    <property type="match status" value="1"/>
</dbReference>
<evidence type="ECO:0000256" key="7">
    <source>
        <dbReference type="ARBA" id="ARBA00029443"/>
    </source>
</evidence>
<evidence type="ECO:0000256" key="2">
    <source>
        <dbReference type="ARBA" id="ARBA00022450"/>
    </source>
</evidence>
<gene>
    <name evidence="11" type="ORF">STRCI_002720</name>
</gene>
<dbReference type="Gene3D" id="3.40.366.10">
    <property type="entry name" value="Malonyl-Coenzyme A Acyl Carrier Protein, domain 2"/>
    <property type="match status" value="1"/>
</dbReference>
<dbReference type="InterPro" id="IPR023213">
    <property type="entry name" value="CAT-like_dom_sf"/>
</dbReference>
<dbReference type="Pfam" id="PF16197">
    <property type="entry name" value="KAsynt_C_assoc"/>
    <property type="match status" value="1"/>
</dbReference>
<dbReference type="InterPro" id="IPR036661">
    <property type="entry name" value="Luciferase-like_sf"/>
</dbReference>
<dbReference type="Gene3D" id="3.30.70.3290">
    <property type="match status" value="1"/>
</dbReference>
<dbReference type="InterPro" id="IPR000873">
    <property type="entry name" value="AMP-dep_synth/lig_dom"/>
</dbReference>
<feature type="domain" description="Carrier" evidence="9">
    <location>
        <begin position="1504"/>
        <end position="1582"/>
    </location>
</feature>
<dbReference type="InterPro" id="IPR001227">
    <property type="entry name" value="Ac_transferase_dom_sf"/>
</dbReference>